<accession>A0A8B8CYM5</accession>
<reference evidence="2" key="1">
    <citation type="submission" date="2025-08" db="UniProtKB">
        <authorList>
            <consortium name="RefSeq"/>
        </authorList>
    </citation>
    <scope>IDENTIFICATION</scope>
    <source>
        <tissue evidence="2">Whole sample</tissue>
    </source>
</reference>
<keyword evidence="1" id="KW-1185">Reference proteome</keyword>
<evidence type="ECO:0000313" key="2">
    <source>
        <dbReference type="RefSeq" id="XP_022320987.1"/>
    </source>
</evidence>
<dbReference type="Proteomes" id="UP000694844">
    <property type="component" value="Chromosome 3"/>
</dbReference>
<dbReference type="RefSeq" id="XP_022320987.1">
    <property type="nucleotide sequence ID" value="XM_022465279.1"/>
</dbReference>
<proteinExistence type="predicted"/>
<name>A0A8B8CYM5_CRAVI</name>
<evidence type="ECO:0000313" key="1">
    <source>
        <dbReference type="Proteomes" id="UP000694844"/>
    </source>
</evidence>
<sequence>MYCLGASSCRKKCKKYDNKNNNNNNNKNNNNIIQTINTHARNPCIFGPGCGNTLAVAAAFDKRLKDSSSMLALAAGFESRFKNSPTMLDRQRKYSQRHNPQQSVGEQCVRELKKTHNCFQIKTYNITLCIMINTEEIFQENMDYTRIEFGDVLCRMCCELPDETEQYDCVQIYCLNREQACIS</sequence>
<gene>
    <name evidence="2" type="primary">LOC111123136</name>
</gene>
<protein>
    <submittedName>
        <fullName evidence="2">Uncharacterized protein LOC111123136 isoform X2</fullName>
    </submittedName>
</protein>
<dbReference type="GeneID" id="111123136"/>
<organism evidence="1 2">
    <name type="scientific">Crassostrea virginica</name>
    <name type="common">Eastern oyster</name>
    <dbReference type="NCBI Taxonomy" id="6565"/>
    <lineage>
        <taxon>Eukaryota</taxon>
        <taxon>Metazoa</taxon>
        <taxon>Spiralia</taxon>
        <taxon>Lophotrochozoa</taxon>
        <taxon>Mollusca</taxon>
        <taxon>Bivalvia</taxon>
        <taxon>Autobranchia</taxon>
        <taxon>Pteriomorphia</taxon>
        <taxon>Ostreida</taxon>
        <taxon>Ostreoidea</taxon>
        <taxon>Ostreidae</taxon>
        <taxon>Crassostrea</taxon>
    </lineage>
</organism>
<dbReference type="AlphaFoldDB" id="A0A8B8CYM5"/>